<evidence type="ECO:0000256" key="1">
    <source>
        <dbReference type="SAM" id="MobiDB-lite"/>
    </source>
</evidence>
<keyword evidence="3" id="KW-1185">Reference proteome</keyword>
<dbReference type="Proteomes" id="UP001597018">
    <property type="component" value="Unassembled WGS sequence"/>
</dbReference>
<comment type="caution">
    <text evidence="2">The sequence shown here is derived from an EMBL/GenBank/DDBJ whole genome shotgun (WGS) entry which is preliminary data.</text>
</comment>
<feature type="compositionally biased region" description="Low complexity" evidence="1">
    <location>
        <begin position="18"/>
        <end position="35"/>
    </location>
</feature>
<evidence type="ECO:0000313" key="3">
    <source>
        <dbReference type="Proteomes" id="UP001597018"/>
    </source>
</evidence>
<dbReference type="RefSeq" id="WP_263252054.1">
    <property type="nucleotide sequence ID" value="NZ_BAABLT010000021.1"/>
</dbReference>
<proteinExistence type="predicted"/>
<name>A0ABW3G2Y5_9PSEU</name>
<gene>
    <name evidence="2" type="ORF">ACFQ16_25255</name>
</gene>
<evidence type="ECO:0000313" key="2">
    <source>
        <dbReference type="EMBL" id="MFD0923067.1"/>
    </source>
</evidence>
<feature type="compositionally biased region" description="Basic and acidic residues" evidence="1">
    <location>
        <begin position="1"/>
        <end position="13"/>
    </location>
</feature>
<reference evidence="3" key="1">
    <citation type="journal article" date="2019" name="Int. J. Syst. Evol. Microbiol.">
        <title>The Global Catalogue of Microorganisms (GCM) 10K type strain sequencing project: providing services to taxonomists for standard genome sequencing and annotation.</title>
        <authorList>
            <consortium name="The Broad Institute Genomics Platform"/>
            <consortium name="The Broad Institute Genome Sequencing Center for Infectious Disease"/>
            <person name="Wu L."/>
            <person name="Ma J."/>
        </authorList>
    </citation>
    <scope>NUCLEOTIDE SEQUENCE [LARGE SCALE GENOMIC DNA]</scope>
    <source>
        <strain evidence="3">CCUG 56401</strain>
    </source>
</reference>
<organism evidence="2 3">
    <name type="scientific">Saccharopolyspora rosea</name>
    <dbReference type="NCBI Taxonomy" id="524884"/>
    <lineage>
        <taxon>Bacteria</taxon>
        <taxon>Bacillati</taxon>
        <taxon>Actinomycetota</taxon>
        <taxon>Actinomycetes</taxon>
        <taxon>Pseudonocardiales</taxon>
        <taxon>Pseudonocardiaceae</taxon>
        <taxon>Saccharopolyspora</taxon>
    </lineage>
</organism>
<feature type="region of interest" description="Disordered" evidence="1">
    <location>
        <begin position="1"/>
        <end position="49"/>
    </location>
</feature>
<dbReference type="EMBL" id="JBHTIW010000028">
    <property type="protein sequence ID" value="MFD0923067.1"/>
    <property type="molecule type" value="Genomic_DNA"/>
</dbReference>
<accession>A0ABW3G2Y5</accession>
<sequence>MSAMWRELRDEVARSPLGGAASSLNAAAAGGSSRSEAARQRGFPGASVS</sequence>
<protein>
    <submittedName>
        <fullName evidence="2">Uncharacterized protein</fullName>
    </submittedName>
</protein>